<feature type="domain" description="Carrier" evidence="1">
    <location>
        <begin position="7"/>
        <end position="84"/>
    </location>
</feature>
<name>A0AB39T6X9_9ACTN</name>
<gene>
    <name evidence="2" type="ORF">AB5J54_40125</name>
</gene>
<reference evidence="2" key="1">
    <citation type="submission" date="2024-07" db="EMBL/GenBank/DDBJ databases">
        <authorList>
            <person name="Yu S.T."/>
        </authorList>
    </citation>
    <scope>NUCLEOTIDE SEQUENCE</scope>
    <source>
        <strain evidence="2">R44</strain>
    </source>
</reference>
<dbReference type="InterPro" id="IPR036736">
    <property type="entry name" value="ACP-like_sf"/>
</dbReference>
<dbReference type="SUPFAM" id="SSF47336">
    <property type="entry name" value="ACP-like"/>
    <property type="match status" value="1"/>
</dbReference>
<evidence type="ECO:0000313" key="2">
    <source>
        <dbReference type="EMBL" id="XDQ76350.1"/>
    </source>
</evidence>
<sequence length="85" mass="9075">MSTVNQKPDETAVRTALAEIGLVPDAAGLAPDDDLFALGLTSLQVVQLVVVLEEVLGTEIPDDRISVQDFRSVNQILAMLAERDG</sequence>
<dbReference type="AlphaFoldDB" id="A0AB39T6X9"/>
<dbReference type="Pfam" id="PF00550">
    <property type="entry name" value="PP-binding"/>
    <property type="match status" value="1"/>
</dbReference>
<organism evidence="2">
    <name type="scientific">Streptomyces sp. R44</name>
    <dbReference type="NCBI Taxonomy" id="3238633"/>
    <lineage>
        <taxon>Bacteria</taxon>
        <taxon>Bacillati</taxon>
        <taxon>Actinomycetota</taxon>
        <taxon>Actinomycetes</taxon>
        <taxon>Kitasatosporales</taxon>
        <taxon>Streptomycetaceae</taxon>
        <taxon>Streptomyces</taxon>
    </lineage>
</organism>
<dbReference type="EMBL" id="CP163444">
    <property type="protein sequence ID" value="XDQ76350.1"/>
    <property type="molecule type" value="Genomic_DNA"/>
</dbReference>
<evidence type="ECO:0000259" key="1">
    <source>
        <dbReference type="PROSITE" id="PS50075"/>
    </source>
</evidence>
<dbReference type="Gene3D" id="1.10.1200.10">
    <property type="entry name" value="ACP-like"/>
    <property type="match status" value="1"/>
</dbReference>
<accession>A0AB39T6X9</accession>
<dbReference type="RefSeq" id="WP_369148946.1">
    <property type="nucleotide sequence ID" value="NZ_CP163444.1"/>
</dbReference>
<dbReference type="PROSITE" id="PS50075">
    <property type="entry name" value="CARRIER"/>
    <property type="match status" value="1"/>
</dbReference>
<dbReference type="InterPro" id="IPR009081">
    <property type="entry name" value="PP-bd_ACP"/>
</dbReference>
<proteinExistence type="predicted"/>
<protein>
    <submittedName>
        <fullName evidence="2">Phosphopantetheine-binding protein</fullName>
    </submittedName>
</protein>